<evidence type="ECO:0000256" key="9">
    <source>
        <dbReference type="RuleBase" id="RU366031"/>
    </source>
</evidence>
<comment type="function">
    <text evidence="6 9">Catalyzes cyclization of the linear tetrapyrrole, hydroxymethylbilane, to the macrocyclic uroporphyrinogen III.</text>
</comment>
<evidence type="ECO:0000313" key="12">
    <source>
        <dbReference type="Proteomes" id="UP000464524"/>
    </source>
</evidence>
<dbReference type="UniPathway" id="UPA00251">
    <property type="reaction ID" value="UER00320"/>
</dbReference>
<proteinExistence type="inferred from homology"/>
<dbReference type="PANTHER" id="PTHR38042:SF1">
    <property type="entry name" value="UROPORPHYRINOGEN-III SYNTHASE, CHLOROPLASTIC"/>
    <property type="match status" value="1"/>
</dbReference>
<dbReference type="InterPro" id="IPR003754">
    <property type="entry name" value="4pyrrol_synth_uPrphyn_synth"/>
</dbReference>
<feature type="domain" description="Tetrapyrrole biosynthesis uroporphyrinogen III synthase" evidence="10">
    <location>
        <begin position="16"/>
        <end position="231"/>
    </location>
</feature>
<reference evidence="11 12" key="1">
    <citation type="submission" date="2019-12" db="EMBL/GenBank/DDBJ databases">
        <title>Genome sequencing and assembly of endphytes of Porphyra tenera.</title>
        <authorList>
            <person name="Park J.M."/>
            <person name="Shin R."/>
            <person name="Jo S.H."/>
        </authorList>
    </citation>
    <scope>NUCLEOTIDE SEQUENCE [LARGE SCALE GENOMIC DNA]</scope>
    <source>
        <strain evidence="11 12">GPM4</strain>
    </source>
</reference>
<dbReference type="EC" id="4.2.1.75" evidence="3 9"/>
<evidence type="ECO:0000256" key="5">
    <source>
        <dbReference type="ARBA" id="ARBA00023244"/>
    </source>
</evidence>
<dbReference type="RefSeq" id="WP_160179847.1">
    <property type="nucleotide sequence ID" value="NZ_CP047656.1"/>
</dbReference>
<dbReference type="Proteomes" id="UP000464524">
    <property type="component" value="Chromosome"/>
</dbReference>
<comment type="pathway">
    <text evidence="1 9">Porphyrin-containing compound metabolism; protoporphyrin-IX biosynthesis; coproporphyrinogen-III from 5-aminolevulinate: step 3/4.</text>
</comment>
<comment type="similarity">
    <text evidence="2 9">Belongs to the uroporphyrinogen-III synthase family.</text>
</comment>
<protein>
    <recommendedName>
        <fullName evidence="7 9">Uroporphyrinogen-III synthase</fullName>
        <ecNumber evidence="3 9">4.2.1.75</ecNumber>
    </recommendedName>
</protein>
<evidence type="ECO:0000256" key="1">
    <source>
        <dbReference type="ARBA" id="ARBA00004772"/>
    </source>
</evidence>
<evidence type="ECO:0000256" key="7">
    <source>
        <dbReference type="ARBA" id="ARBA00040167"/>
    </source>
</evidence>
<dbReference type="SUPFAM" id="SSF69618">
    <property type="entry name" value="HemD-like"/>
    <property type="match status" value="1"/>
</dbReference>
<dbReference type="Gene3D" id="3.40.50.10090">
    <property type="match status" value="2"/>
</dbReference>
<keyword evidence="5 9" id="KW-0627">Porphyrin biosynthesis</keyword>
<keyword evidence="4 9" id="KW-0456">Lyase</keyword>
<dbReference type="PANTHER" id="PTHR38042">
    <property type="entry name" value="UROPORPHYRINOGEN-III SYNTHASE, CHLOROPLASTIC"/>
    <property type="match status" value="1"/>
</dbReference>
<accession>A0A857JJ86</accession>
<comment type="catalytic activity">
    <reaction evidence="8 9">
        <text>hydroxymethylbilane = uroporphyrinogen III + H2O</text>
        <dbReference type="Rhea" id="RHEA:18965"/>
        <dbReference type="ChEBI" id="CHEBI:15377"/>
        <dbReference type="ChEBI" id="CHEBI:57308"/>
        <dbReference type="ChEBI" id="CHEBI:57845"/>
        <dbReference type="EC" id="4.2.1.75"/>
    </reaction>
</comment>
<evidence type="ECO:0000256" key="3">
    <source>
        <dbReference type="ARBA" id="ARBA00013109"/>
    </source>
</evidence>
<evidence type="ECO:0000313" key="11">
    <source>
        <dbReference type="EMBL" id="QHJ11993.1"/>
    </source>
</evidence>
<dbReference type="GO" id="GO:0006780">
    <property type="term" value="P:uroporphyrinogen III biosynthetic process"/>
    <property type="evidence" value="ECO:0007669"/>
    <property type="project" value="UniProtKB-UniRule"/>
</dbReference>
<dbReference type="OrthoDB" id="9787650at2"/>
<dbReference type="GO" id="GO:0004852">
    <property type="term" value="F:uroporphyrinogen-III synthase activity"/>
    <property type="evidence" value="ECO:0007669"/>
    <property type="project" value="UniProtKB-UniRule"/>
</dbReference>
<evidence type="ECO:0000256" key="4">
    <source>
        <dbReference type="ARBA" id="ARBA00023239"/>
    </source>
</evidence>
<evidence type="ECO:0000259" key="10">
    <source>
        <dbReference type="Pfam" id="PF02602"/>
    </source>
</evidence>
<dbReference type="AlphaFoldDB" id="A0A857JJ86"/>
<dbReference type="InterPro" id="IPR036108">
    <property type="entry name" value="4pyrrol_syn_uPrphyn_synt_sf"/>
</dbReference>
<organism evidence="11 12">
    <name type="scientific">Paraglaciecola mesophila</name>
    <dbReference type="NCBI Taxonomy" id="197222"/>
    <lineage>
        <taxon>Bacteria</taxon>
        <taxon>Pseudomonadati</taxon>
        <taxon>Pseudomonadota</taxon>
        <taxon>Gammaproteobacteria</taxon>
        <taxon>Alteromonadales</taxon>
        <taxon>Alteromonadaceae</taxon>
        <taxon>Paraglaciecola</taxon>
    </lineage>
</organism>
<gene>
    <name evidence="11" type="ORF">FX988_02234</name>
</gene>
<name>A0A857JJ86_9ALTE</name>
<evidence type="ECO:0000256" key="2">
    <source>
        <dbReference type="ARBA" id="ARBA00008133"/>
    </source>
</evidence>
<dbReference type="Pfam" id="PF02602">
    <property type="entry name" value="HEM4"/>
    <property type="match status" value="1"/>
</dbReference>
<keyword evidence="12" id="KW-1185">Reference proteome</keyword>
<dbReference type="KEGG" id="pmes:FX988_02234"/>
<dbReference type="EMBL" id="CP047656">
    <property type="protein sequence ID" value="QHJ11993.1"/>
    <property type="molecule type" value="Genomic_DNA"/>
</dbReference>
<dbReference type="CDD" id="cd06578">
    <property type="entry name" value="HemD"/>
    <property type="match status" value="1"/>
</dbReference>
<sequence length="240" mass="26019">MTVLIFRPEQKCATSVARFSQADISAVGVGLISTQPSEPALATLPDSLAVLAPGDSIIVTSTVASELLAQRAISLPSHVHIFAVGNSTAHGLRDMGYQVLVPPVPTTEGLLSLTPLSKVDGHKVVIIKGEGGRQDLARHLNQRGATVYLADIYHRIKIAPPKATQEWQAKQIRCIIATSGELIDTAFEQFDPKWLQSVPWIVVSPRTEQIAAKHGIHTIFVSDDASDQALIRRAKEYLEH</sequence>
<dbReference type="GO" id="GO:0006782">
    <property type="term" value="P:protoporphyrinogen IX biosynthetic process"/>
    <property type="evidence" value="ECO:0007669"/>
    <property type="project" value="UniProtKB-UniRule"/>
</dbReference>
<dbReference type="InterPro" id="IPR039793">
    <property type="entry name" value="UROS/Hem4"/>
</dbReference>
<evidence type="ECO:0000256" key="6">
    <source>
        <dbReference type="ARBA" id="ARBA00037589"/>
    </source>
</evidence>
<evidence type="ECO:0000256" key="8">
    <source>
        <dbReference type="ARBA" id="ARBA00048617"/>
    </source>
</evidence>